<evidence type="ECO:0000313" key="2">
    <source>
        <dbReference type="EMBL" id="SIS44898.1"/>
    </source>
</evidence>
<proteinExistence type="predicted"/>
<accession>A0A1N7J6A7</accession>
<name>A0A1N7J6A7_9FLAO</name>
<dbReference type="SUPFAM" id="SSF53756">
    <property type="entry name" value="UDP-Glycosyltransferase/glycogen phosphorylase"/>
    <property type="match status" value="1"/>
</dbReference>
<dbReference type="AlphaFoldDB" id="A0A1N7J6A7"/>
<evidence type="ECO:0000313" key="3">
    <source>
        <dbReference type="Proteomes" id="UP000185839"/>
    </source>
</evidence>
<dbReference type="InterPro" id="IPR001296">
    <property type="entry name" value="Glyco_trans_1"/>
</dbReference>
<dbReference type="STRING" id="713588.SAMN05421789_101168"/>
<keyword evidence="2" id="KW-0808">Transferase</keyword>
<dbReference type="PANTHER" id="PTHR12526:SF630">
    <property type="entry name" value="GLYCOSYLTRANSFERASE"/>
    <property type="match status" value="1"/>
</dbReference>
<reference evidence="3" key="1">
    <citation type="submission" date="2017-01" db="EMBL/GenBank/DDBJ databases">
        <authorList>
            <person name="Varghese N."/>
            <person name="Submissions S."/>
        </authorList>
    </citation>
    <scope>NUCLEOTIDE SEQUENCE [LARGE SCALE GENOMIC DNA]</scope>
    <source>
        <strain evidence="3">DSM 23145</strain>
    </source>
</reference>
<feature type="domain" description="Glycosyl transferase family 1" evidence="1">
    <location>
        <begin position="189"/>
        <end position="353"/>
    </location>
</feature>
<evidence type="ECO:0000259" key="1">
    <source>
        <dbReference type="Pfam" id="PF00534"/>
    </source>
</evidence>
<dbReference type="EMBL" id="FTOI01000001">
    <property type="protein sequence ID" value="SIS44898.1"/>
    <property type="molecule type" value="Genomic_DNA"/>
</dbReference>
<dbReference type="Proteomes" id="UP000185839">
    <property type="component" value="Unassembled WGS sequence"/>
</dbReference>
<sequence length="377" mass="42855">MNKKKICFIVSSPLTAKAFLLEHFKVLSSTFDVYLIANFENEEQENISPFLKGTFDVKIYREINILNDLKAVKSLTKVLKRESFDAVHSVTPKAGLIGMISGKLSQVKLRTHVFTGQVWHTKRGLPKLMLMAIDRLIVSLTTNVLVDGESQRQYLIAHHIVRERNSQVLGKGSISGVDVNRFLPDENMRKQYRNELQYEDQDVVFLFLGRLKMDKGVLDLAHAFSKLQNEANHVKLLIIGFDEENLVPQIIDILGDINFKFYGSTNHPELVLQVGDVLCLPSYREGFGTTVIEGSLLTLPVICSDTYGLKETIIDDVSGIRHPVKDIEAIYHAMKKLASNPIQRKKMGEAGRKYVLENFKAAEISQKWLDYYIQELQ</sequence>
<dbReference type="Pfam" id="PF00534">
    <property type="entry name" value="Glycos_transf_1"/>
    <property type="match status" value="1"/>
</dbReference>
<organism evidence="2 3">
    <name type="scientific">Kaistella chaponensis</name>
    <dbReference type="NCBI Taxonomy" id="713588"/>
    <lineage>
        <taxon>Bacteria</taxon>
        <taxon>Pseudomonadati</taxon>
        <taxon>Bacteroidota</taxon>
        <taxon>Flavobacteriia</taxon>
        <taxon>Flavobacteriales</taxon>
        <taxon>Weeksellaceae</taxon>
        <taxon>Chryseobacterium group</taxon>
        <taxon>Kaistella</taxon>
    </lineage>
</organism>
<dbReference type="OrthoDB" id="9790710at2"/>
<dbReference type="PANTHER" id="PTHR12526">
    <property type="entry name" value="GLYCOSYLTRANSFERASE"/>
    <property type="match status" value="1"/>
</dbReference>
<gene>
    <name evidence="2" type="ORF">SAMN05421789_101168</name>
</gene>
<dbReference type="Gene3D" id="3.40.50.2000">
    <property type="entry name" value="Glycogen Phosphorylase B"/>
    <property type="match status" value="2"/>
</dbReference>
<dbReference type="GO" id="GO:0016757">
    <property type="term" value="F:glycosyltransferase activity"/>
    <property type="evidence" value="ECO:0007669"/>
    <property type="project" value="InterPro"/>
</dbReference>
<keyword evidence="3" id="KW-1185">Reference proteome</keyword>
<protein>
    <submittedName>
        <fullName evidence="2">Glycosyltransferase involved in cell wall bisynthesis</fullName>
    </submittedName>
</protein>
<dbReference type="RefSeq" id="WP_076384394.1">
    <property type="nucleotide sequence ID" value="NZ_FTOI01000001.1"/>
</dbReference>